<organism evidence="2 3">
    <name type="scientific">Burkholderia multivorans</name>
    <dbReference type="NCBI Taxonomy" id="87883"/>
    <lineage>
        <taxon>Bacteria</taxon>
        <taxon>Pseudomonadati</taxon>
        <taxon>Pseudomonadota</taxon>
        <taxon>Betaproteobacteria</taxon>
        <taxon>Burkholderiales</taxon>
        <taxon>Burkholderiaceae</taxon>
        <taxon>Burkholderia</taxon>
        <taxon>Burkholderia cepacia complex</taxon>
    </lineage>
</organism>
<feature type="compositionally biased region" description="Basic and acidic residues" evidence="1">
    <location>
        <begin position="167"/>
        <end position="179"/>
    </location>
</feature>
<evidence type="ECO:0000313" key="2">
    <source>
        <dbReference type="EMBL" id="SAK00579.1"/>
    </source>
</evidence>
<comment type="caution">
    <text evidence="2">The sequence shown here is derived from an EMBL/GenBank/DDBJ whole genome shotgun (WGS) entry which is preliminary data.</text>
</comment>
<name>A0ABD7LAB8_9BURK</name>
<evidence type="ECO:0000256" key="1">
    <source>
        <dbReference type="SAM" id="MobiDB-lite"/>
    </source>
</evidence>
<evidence type="ECO:0000313" key="3">
    <source>
        <dbReference type="Proteomes" id="UP000196218"/>
    </source>
</evidence>
<protein>
    <recommendedName>
        <fullName evidence="4">Bacteriophage protein</fullName>
    </recommendedName>
</protein>
<reference evidence="2 3" key="1">
    <citation type="submission" date="2016-04" db="EMBL/GenBank/DDBJ databases">
        <authorList>
            <person name="Peeters C."/>
        </authorList>
    </citation>
    <scope>NUCLEOTIDE SEQUENCE [LARGE SCALE GENOMIC DNA]</scope>
    <source>
        <strain evidence="2">LMG 29311</strain>
    </source>
</reference>
<gene>
    <name evidence="2" type="ORF">UA18_04758</name>
</gene>
<dbReference type="EMBL" id="FKJW01000005">
    <property type="protein sequence ID" value="SAK00579.1"/>
    <property type="molecule type" value="Genomic_DNA"/>
</dbReference>
<sequence>MSTDTLTKPNEVWCATSGLALRIHALIADWQHEWHALTGRRIERDRDAIRRLQQALAEAQNWPAFGEVVQRAMRDYAIASVAIWQDAAELGLRRQYESAGVWRAWAREYGAGVMPREQIDWLPDLSRLALVDGASMPWHDWMTALEHRIAGDIDGSGSPDGAAVRAHGKEAAREVEPLR</sequence>
<accession>A0ABD7LAB8</accession>
<proteinExistence type="predicted"/>
<dbReference type="RefSeq" id="WP_088927500.1">
    <property type="nucleotide sequence ID" value="NZ_CADFGW010000002.1"/>
</dbReference>
<dbReference type="AlphaFoldDB" id="A0ABD7LAB8"/>
<dbReference type="Proteomes" id="UP000196218">
    <property type="component" value="Unassembled WGS sequence"/>
</dbReference>
<evidence type="ECO:0008006" key="4">
    <source>
        <dbReference type="Google" id="ProtNLM"/>
    </source>
</evidence>
<feature type="region of interest" description="Disordered" evidence="1">
    <location>
        <begin position="156"/>
        <end position="179"/>
    </location>
</feature>